<keyword evidence="3" id="KW-0808">Transferase</keyword>
<dbReference type="eggNOG" id="COG0121">
    <property type="taxonomic scope" value="Bacteria"/>
</dbReference>
<dbReference type="Gene3D" id="3.60.20.10">
    <property type="entry name" value="Glutamine Phosphoribosylpyrophosphate, subunit 1, domain 1"/>
    <property type="match status" value="1"/>
</dbReference>
<dbReference type="GO" id="GO:0016740">
    <property type="term" value="F:transferase activity"/>
    <property type="evidence" value="ECO:0007669"/>
    <property type="project" value="UniProtKB-KW"/>
</dbReference>
<proteinExistence type="predicted"/>
<dbReference type="PROSITE" id="PS51278">
    <property type="entry name" value="GATASE_TYPE_2"/>
    <property type="match status" value="1"/>
</dbReference>
<gene>
    <name evidence="3" type="ORF">BPSY_0588</name>
</gene>
<accession>A0A087CHP6</accession>
<dbReference type="Pfam" id="PF13230">
    <property type="entry name" value="GATase_4"/>
    <property type="match status" value="1"/>
</dbReference>
<dbReference type="GeneID" id="98299799"/>
<evidence type="ECO:0000313" key="4">
    <source>
        <dbReference type="Proteomes" id="UP000029050"/>
    </source>
</evidence>
<sequence>MCRLLATVSARATTIEEVLGDTGLREFSRLSEFHDDGWGAARLDERGDIETRTSITKADADPDFERYTTSDRATEHLLHLRWASAGMGTVARNSHPFRREGYAFMHNGNIAAPRLLDELLDEDSRAGVRGGTDSERFFAYIMQCCRNSSSVEQGIIAAVKDIREAFPGRSLNSFLMHDGSIYVINCHAGAHLDLSAYPERVGHTPWQHDETHYLDLLVSRKEGSIAVASTGMRHGEWEKLPEESIFKLNKEDEAPSIRTIWEG</sequence>
<evidence type="ECO:0000256" key="1">
    <source>
        <dbReference type="ARBA" id="ARBA00022962"/>
    </source>
</evidence>
<dbReference type="InterPro" id="IPR017932">
    <property type="entry name" value="GATase_2_dom"/>
</dbReference>
<keyword evidence="1 3" id="KW-0315">Glutamine amidotransferase</keyword>
<keyword evidence="4" id="KW-1185">Reference proteome</keyword>
<dbReference type="PANTHER" id="PTHR42824:SF1">
    <property type="entry name" value="GLUTAMINE AMIDOTRANSFERASE YAFJ-RELATED"/>
    <property type="match status" value="1"/>
</dbReference>
<dbReference type="STRING" id="218140.BPSY_0588"/>
<evidence type="ECO:0000259" key="2">
    <source>
        <dbReference type="PROSITE" id="PS51278"/>
    </source>
</evidence>
<name>A0A087CHP6_9BIFI</name>
<organism evidence="3 4">
    <name type="scientific">Bifidobacterium psychraerophilum</name>
    <dbReference type="NCBI Taxonomy" id="218140"/>
    <lineage>
        <taxon>Bacteria</taxon>
        <taxon>Bacillati</taxon>
        <taxon>Actinomycetota</taxon>
        <taxon>Actinomycetes</taxon>
        <taxon>Bifidobacteriales</taxon>
        <taxon>Bifidobacteriaceae</taxon>
        <taxon>Bifidobacterium</taxon>
    </lineage>
</organism>
<evidence type="ECO:0000313" key="3">
    <source>
        <dbReference type="EMBL" id="KFI82796.1"/>
    </source>
</evidence>
<dbReference type="OrthoDB" id="9804310at2"/>
<reference evidence="3 4" key="1">
    <citation type="submission" date="2014-03" db="EMBL/GenBank/DDBJ databases">
        <title>Genomics of Bifidobacteria.</title>
        <authorList>
            <person name="Ventura M."/>
            <person name="Milani C."/>
            <person name="Lugli G.A."/>
        </authorList>
    </citation>
    <scope>NUCLEOTIDE SEQUENCE [LARGE SCALE GENOMIC DNA]</scope>
    <source>
        <strain evidence="3 4">LMG 21775</strain>
    </source>
</reference>
<protein>
    <submittedName>
        <fullName evidence="3">Glutamine amidotransferase, class-II</fullName>
    </submittedName>
</protein>
<feature type="domain" description="Glutamine amidotransferase type-2" evidence="2">
    <location>
        <begin position="2"/>
        <end position="263"/>
    </location>
</feature>
<dbReference type="InterPro" id="IPR029055">
    <property type="entry name" value="Ntn_hydrolases_N"/>
</dbReference>
<dbReference type="Proteomes" id="UP000029050">
    <property type="component" value="Unassembled WGS sequence"/>
</dbReference>
<dbReference type="EMBL" id="JGZI01000008">
    <property type="protein sequence ID" value="KFI82796.1"/>
    <property type="molecule type" value="Genomic_DNA"/>
</dbReference>
<comment type="caution">
    <text evidence="3">The sequence shown here is derived from an EMBL/GenBank/DDBJ whole genome shotgun (WGS) entry which is preliminary data.</text>
</comment>
<dbReference type="PANTHER" id="PTHR42824">
    <property type="entry name" value="GLUTAMINE AMIDOTRANSFERASE"/>
    <property type="match status" value="1"/>
</dbReference>
<dbReference type="SUPFAM" id="SSF56235">
    <property type="entry name" value="N-terminal nucleophile aminohydrolases (Ntn hydrolases)"/>
    <property type="match status" value="1"/>
</dbReference>
<dbReference type="AlphaFoldDB" id="A0A087CHP6"/>
<dbReference type="InterPro" id="IPR026869">
    <property type="entry name" value="EgtC-like"/>
</dbReference>
<dbReference type="RefSeq" id="WP_081884168.1">
    <property type="nucleotide sequence ID" value="NZ_JBDNLK010000004.1"/>
</dbReference>